<dbReference type="Proteomes" id="UP001222087">
    <property type="component" value="Chromosome"/>
</dbReference>
<evidence type="ECO:0000313" key="3">
    <source>
        <dbReference type="Proteomes" id="UP001222087"/>
    </source>
</evidence>
<name>A0ABY8AQG9_9GAMM</name>
<keyword evidence="1" id="KW-0732">Signal</keyword>
<gene>
    <name evidence="2" type="ORF">PXX05_12310</name>
</gene>
<feature type="chain" id="PRO_5047313154" description="Secreted protein" evidence="1">
    <location>
        <begin position="24"/>
        <end position="221"/>
    </location>
</feature>
<proteinExistence type="predicted"/>
<organism evidence="2 3">
    <name type="scientific">Legionella cardiaca</name>
    <dbReference type="NCBI Taxonomy" id="1071983"/>
    <lineage>
        <taxon>Bacteria</taxon>
        <taxon>Pseudomonadati</taxon>
        <taxon>Pseudomonadota</taxon>
        <taxon>Gammaproteobacteria</taxon>
        <taxon>Legionellales</taxon>
        <taxon>Legionellaceae</taxon>
        <taxon>Legionella</taxon>
    </lineage>
</organism>
<sequence length="221" mass="25450">MMMLIKFLFFLCCLFISSFTQLAARESDPDSYFSALALIKKPPADSIAILACDHDEKIKIINMIKKSGSKLDLDENGLRQITIYKGDFSNEGFVEYAVVISEGSIHWEEVFVYRMENNKIVDIKLNKIIANNFYHGNSEMMTDYSMREFNHHTANPFAVSLKGKTYLRFMEYPARSDYDKTKLLLCTYLWQGKQFTLAGPNWTFLPNSDQLVAAKNCPDKK</sequence>
<evidence type="ECO:0008006" key="4">
    <source>
        <dbReference type="Google" id="ProtNLM"/>
    </source>
</evidence>
<dbReference type="RefSeq" id="WP_275088490.1">
    <property type="nucleotide sequence ID" value="NZ_CP119078.1"/>
</dbReference>
<reference evidence="2 3" key="1">
    <citation type="submission" date="2023-02" db="EMBL/GenBank/DDBJ databases">
        <title>Genome Sequence of L. cardiaca H63T.</title>
        <authorList>
            <person name="Lopez A.E."/>
            <person name="Cianciotto N.P."/>
        </authorList>
    </citation>
    <scope>NUCLEOTIDE SEQUENCE [LARGE SCALE GENOMIC DNA]</scope>
    <source>
        <strain evidence="2 3">H63</strain>
    </source>
</reference>
<keyword evidence="3" id="KW-1185">Reference proteome</keyword>
<protein>
    <recommendedName>
        <fullName evidence="4">Secreted protein</fullName>
    </recommendedName>
</protein>
<feature type="signal peptide" evidence="1">
    <location>
        <begin position="1"/>
        <end position="23"/>
    </location>
</feature>
<evidence type="ECO:0000313" key="2">
    <source>
        <dbReference type="EMBL" id="WED42674.1"/>
    </source>
</evidence>
<accession>A0ABY8AQG9</accession>
<dbReference type="EMBL" id="CP119078">
    <property type="protein sequence ID" value="WED42674.1"/>
    <property type="molecule type" value="Genomic_DNA"/>
</dbReference>
<evidence type="ECO:0000256" key="1">
    <source>
        <dbReference type="SAM" id="SignalP"/>
    </source>
</evidence>